<keyword evidence="4" id="KW-1185">Reference proteome</keyword>
<dbReference type="InterPro" id="IPR041715">
    <property type="entry name" value="HisRS-like_core"/>
</dbReference>
<protein>
    <recommendedName>
        <fullName evidence="2">Class II Histidinyl-tRNA synthetase (HisRS)-like catalytic core domain-containing protein</fullName>
    </recommendedName>
</protein>
<name>A0A1L3JDS9_9SPHN</name>
<dbReference type="InterPro" id="IPR045864">
    <property type="entry name" value="aa-tRNA-synth_II/BPL/LPL"/>
</dbReference>
<proteinExistence type="predicted"/>
<dbReference type="GO" id="GO:0005737">
    <property type="term" value="C:cytoplasm"/>
    <property type="evidence" value="ECO:0007669"/>
    <property type="project" value="InterPro"/>
</dbReference>
<dbReference type="PANTHER" id="PTHR43707:SF1">
    <property type="entry name" value="HISTIDINE--TRNA LIGASE, MITOCHONDRIAL-RELATED"/>
    <property type="match status" value="1"/>
</dbReference>
<dbReference type="EMBL" id="CP018154">
    <property type="protein sequence ID" value="APG63282.1"/>
    <property type="molecule type" value="Genomic_DNA"/>
</dbReference>
<feature type="binding site" evidence="1">
    <location>
        <position position="130"/>
    </location>
    <ligand>
        <name>L-histidine</name>
        <dbReference type="ChEBI" id="CHEBI:57595"/>
    </ligand>
</feature>
<evidence type="ECO:0000256" key="1">
    <source>
        <dbReference type="PIRSR" id="PIRSR001549-1"/>
    </source>
</evidence>
<organism evidence="3 4">
    <name type="scientific">Sphingorhabdus lutea</name>
    <dbReference type="NCBI Taxonomy" id="1913578"/>
    <lineage>
        <taxon>Bacteria</taxon>
        <taxon>Pseudomonadati</taxon>
        <taxon>Pseudomonadota</taxon>
        <taxon>Alphaproteobacteria</taxon>
        <taxon>Sphingomonadales</taxon>
        <taxon>Sphingomonadaceae</taxon>
        <taxon>Sphingorhabdus</taxon>
    </lineage>
</organism>
<accession>A0A1L3JDS9</accession>
<evidence type="ECO:0000313" key="3">
    <source>
        <dbReference type="EMBL" id="APG63282.1"/>
    </source>
</evidence>
<dbReference type="OrthoDB" id="9769617at2"/>
<evidence type="ECO:0000313" key="4">
    <source>
        <dbReference type="Proteomes" id="UP000242561"/>
    </source>
</evidence>
<dbReference type="Gene3D" id="3.30.930.10">
    <property type="entry name" value="Bira Bifunctional Protein, Domain 2"/>
    <property type="match status" value="1"/>
</dbReference>
<gene>
    <name evidence="3" type="ORF">LPB140_11360</name>
</gene>
<feature type="binding site" evidence="1">
    <location>
        <begin position="82"/>
        <end position="84"/>
    </location>
    <ligand>
        <name>L-histidine</name>
        <dbReference type="ChEBI" id="CHEBI:57595"/>
    </ligand>
</feature>
<dbReference type="Proteomes" id="UP000242561">
    <property type="component" value="Chromosome"/>
</dbReference>
<reference evidence="3 4" key="1">
    <citation type="submission" date="2016-11" db="EMBL/GenBank/DDBJ databases">
        <title>Sphingorhabdus sp. LPB0140, isolated from marine environment.</title>
        <authorList>
            <person name="Kim E."/>
            <person name="Yi H."/>
        </authorList>
    </citation>
    <scope>NUCLEOTIDE SEQUENCE [LARGE SCALE GENOMIC DNA]</scope>
    <source>
        <strain evidence="3 4">LPB0140</strain>
    </source>
</reference>
<dbReference type="InterPro" id="IPR004516">
    <property type="entry name" value="HisRS/HisZ"/>
</dbReference>
<dbReference type="PANTHER" id="PTHR43707">
    <property type="entry name" value="HISTIDYL-TRNA SYNTHETASE"/>
    <property type="match status" value="1"/>
</dbReference>
<dbReference type="GO" id="GO:0004821">
    <property type="term" value="F:histidine-tRNA ligase activity"/>
    <property type="evidence" value="ECO:0007669"/>
    <property type="project" value="TreeGrafter"/>
</dbReference>
<dbReference type="AlphaFoldDB" id="A0A1L3JDS9"/>
<dbReference type="RefSeq" id="WP_072559934.1">
    <property type="nucleotide sequence ID" value="NZ_CP018154.1"/>
</dbReference>
<dbReference type="STRING" id="1913578.LPB140_11360"/>
<dbReference type="SUPFAM" id="SSF55681">
    <property type="entry name" value="Class II aaRS and biotin synthetases"/>
    <property type="match status" value="1"/>
</dbReference>
<dbReference type="KEGG" id="sphl:LPB140_11360"/>
<sequence>MDKKDMILPSGFHDRLPPQAESAARLRRCLLDILAGYGYRRVEPTLVENEAGLRANMSRDAAQKLLRAADPLTGNMLAMRSDMTVQIARIAQSLLADAPRPLRLCYQGTVVKLRADQLHPERQQTQLGAELIGYNGPAAAREILSMAVEALLAAGVNGITIDINLPDLFDQLAGGPMPIEQGKRAEVQHALDMKDAGALVSLGADEYMPLLSMMGAFEPALEKLSTFDKNGVMAKSIADLRGIVAPISSKVQVTLDPTERHGFEYQSWFGFTIFARGHNEAIGRGGAYNIKNASANGGAAHDEPAIGFSLYPDPLFEKNGNMGGDNFLFLPLGHDEIQGKKFRENGWRTVTALSEADDAKKLGCSHIFEGGALKRV</sequence>
<evidence type="ECO:0000259" key="2">
    <source>
        <dbReference type="Pfam" id="PF13393"/>
    </source>
</evidence>
<feature type="domain" description="Class II Histidinyl-tRNA synthetase (HisRS)-like catalytic core" evidence="2">
    <location>
        <begin position="11"/>
        <end position="315"/>
    </location>
</feature>
<dbReference type="GO" id="GO:0006427">
    <property type="term" value="P:histidyl-tRNA aminoacylation"/>
    <property type="evidence" value="ECO:0007669"/>
    <property type="project" value="TreeGrafter"/>
</dbReference>
<dbReference type="PIRSF" id="PIRSF001549">
    <property type="entry name" value="His-tRNA_synth"/>
    <property type="match status" value="1"/>
</dbReference>
<feature type="binding site" evidence="1">
    <location>
        <position position="126"/>
    </location>
    <ligand>
        <name>L-histidine</name>
        <dbReference type="ChEBI" id="CHEBI:57595"/>
    </ligand>
</feature>
<dbReference type="Pfam" id="PF13393">
    <property type="entry name" value="tRNA-synt_His"/>
    <property type="match status" value="1"/>
</dbReference>